<comment type="similarity">
    <text evidence="2">Belongs to the CDP-alcohol phosphatidyltransferase class-I family.</text>
</comment>
<dbReference type="EMBL" id="CAEZZU010000010">
    <property type="protein sequence ID" value="CAB4768991.1"/>
    <property type="molecule type" value="Genomic_DNA"/>
</dbReference>
<dbReference type="EMBL" id="CAFBOR010000014">
    <property type="protein sequence ID" value="CAB4978132.1"/>
    <property type="molecule type" value="Genomic_DNA"/>
</dbReference>
<dbReference type="GO" id="GO:0046474">
    <property type="term" value="P:glycerophospholipid biosynthetic process"/>
    <property type="evidence" value="ECO:0007669"/>
    <property type="project" value="TreeGrafter"/>
</dbReference>
<proteinExistence type="inferred from homology"/>
<dbReference type="PIRSF" id="PIRSF000847">
    <property type="entry name" value="Phos_ph_gly_syn"/>
    <property type="match status" value="1"/>
</dbReference>
<evidence type="ECO:0000313" key="16">
    <source>
        <dbReference type="EMBL" id="CAB5009635.1"/>
    </source>
</evidence>
<keyword evidence="5 11" id="KW-0812">Transmembrane</keyword>
<accession>A0A6J6V9L8</accession>
<dbReference type="InterPro" id="IPR048254">
    <property type="entry name" value="CDP_ALCOHOL_P_TRANSF_CS"/>
</dbReference>
<evidence type="ECO:0000313" key="15">
    <source>
        <dbReference type="EMBL" id="CAB4978132.1"/>
    </source>
</evidence>
<dbReference type="EMBL" id="CAFBPF010000065">
    <property type="protein sequence ID" value="CAB5009635.1"/>
    <property type="molecule type" value="Genomic_DNA"/>
</dbReference>
<dbReference type="Gene3D" id="1.20.120.1760">
    <property type="match status" value="1"/>
</dbReference>
<evidence type="ECO:0000256" key="9">
    <source>
        <dbReference type="ARBA" id="ARBA00023209"/>
    </source>
</evidence>
<evidence type="ECO:0000313" key="14">
    <source>
        <dbReference type="EMBL" id="CAB4863112.1"/>
    </source>
</evidence>
<dbReference type="Pfam" id="PF01066">
    <property type="entry name" value="CDP-OH_P_transf"/>
    <property type="match status" value="1"/>
</dbReference>
<keyword evidence="4" id="KW-0808">Transferase</keyword>
<evidence type="ECO:0000313" key="12">
    <source>
        <dbReference type="EMBL" id="CAB4768991.1"/>
    </source>
</evidence>
<name>A0A6J6V9L8_9ZZZZ</name>
<feature type="transmembrane region" description="Helical" evidence="11">
    <location>
        <begin position="142"/>
        <end position="167"/>
    </location>
</feature>
<dbReference type="InterPro" id="IPR000462">
    <property type="entry name" value="CDP-OH_P_trans"/>
</dbReference>
<dbReference type="InterPro" id="IPR004570">
    <property type="entry name" value="Phosphatidylglycerol_P_synth"/>
</dbReference>
<gene>
    <name evidence="12" type="ORF">UFOPK2925_00162</name>
    <name evidence="13" type="ORF">UFOPK2996_00151</name>
    <name evidence="14" type="ORF">UFOPK3317_00515</name>
    <name evidence="15" type="ORF">UFOPK3974_00199</name>
    <name evidence="16" type="ORF">UFOPK4071_00648</name>
</gene>
<organism evidence="12">
    <name type="scientific">freshwater metagenome</name>
    <dbReference type="NCBI Taxonomy" id="449393"/>
    <lineage>
        <taxon>unclassified sequences</taxon>
        <taxon>metagenomes</taxon>
        <taxon>ecological metagenomes</taxon>
    </lineage>
</organism>
<dbReference type="AlphaFoldDB" id="A0A6J6V9L8"/>
<evidence type="ECO:0000256" key="2">
    <source>
        <dbReference type="ARBA" id="ARBA00010441"/>
    </source>
</evidence>
<feature type="transmembrane region" description="Helical" evidence="11">
    <location>
        <begin position="113"/>
        <end position="130"/>
    </location>
</feature>
<dbReference type="PANTHER" id="PTHR14269:SF62">
    <property type="entry name" value="CDP-DIACYLGLYCEROL--GLYCEROL-3-PHOSPHATE 3-PHOSPHATIDYLTRANSFERASE 1, CHLOROPLASTIC"/>
    <property type="match status" value="1"/>
</dbReference>
<evidence type="ECO:0000256" key="10">
    <source>
        <dbReference type="ARBA" id="ARBA00023264"/>
    </source>
</evidence>
<comment type="subcellular location">
    <subcellularLocation>
        <location evidence="1">Membrane</location>
        <topology evidence="1">Multi-pass membrane protein</topology>
    </subcellularLocation>
</comment>
<feature type="transmembrane region" description="Helical" evidence="11">
    <location>
        <begin position="21"/>
        <end position="39"/>
    </location>
</feature>
<evidence type="ECO:0000313" key="13">
    <source>
        <dbReference type="EMBL" id="CAB4787063.1"/>
    </source>
</evidence>
<keyword evidence="10" id="KW-1208">Phospholipid metabolism</keyword>
<dbReference type="EMBL" id="CAFAAH010000007">
    <property type="protein sequence ID" value="CAB4787063.1"/>
    <property type="molecule type" value="Genomic_DNA"/>
</dbReference>
<keyword evidence="7" id="KW-0443">Lipid metabolism</keyword>
<evidence type="ECO:0000256" key="11">
    <source>
        <dbReference type="SAM" id="Phobius"/>
    </source>
</evidence>
<dbReference type="PROSITE" id="PS00379">
    <property type="entry name" value="CDP_ALCOHOL_P_TRANSF"/>
    <property type="match status" value="1"/>
</dbReference>
<dbReference type="InterPro" id="IPR043130">
    <property type="entry name" value="CDP-OH_PTrfase_TM_dom"/>
</dbReference>
<dbReference type="GO" id="GO:0008444">
    <property type="term" value="F:CDP-diacylglycerol-glycerol-3-phosphate 3-phosphatidyltransferase activity"/>
    <property type="evidence" value="ECO:0007669"/>
    <property type="project" value="InterPro"/>
</dbReference>
<evidence type="ECO:0000256" key="7">
    <source>
        <dbReference type="ARBA" id="ARBA00023098"/>
    </source>
</evidence>
<keyword evidence="6 11" id="KW-1133">Transmembrane helix</keyword>
<evidence type="ECO:0000256" key="3">
    <source>
        <dbReference type="ARBA" id="ARBA00022516"/>
    </source>
</evidence>
<feature type="transmembrane region" description="Helical" evidence="11">
    <location>
        <begin position="45"/>
        <end position="64"/>
    </location>
</feature>
<reference evidence="12" key="1">
    <citation type="submission" date="2020-05" db="EMBL/GenBank/DDBJ databases">
        <authorList>
            <person name="Chiriac C."/>
            <person name="Salcher M."/>
            <person name="Ghai R."/>
            <person name="Kavagutti S V."/>
        </authorList>
    </citation>
    <scope>NUCLEOTIDE SEQUENCE</scope>
</reference>
<feature type="transmembrane region" description="Helical" evidence="11">
    <location>
        <begin position="85"/>
        <end position="107"/>
    </location>
</feature>
<protein>
    <submittedName>
        <fullName evidence="12">Unannotated protein</fullName>
    </submittedName>
</protein>
<keyword evidence="8 11" id="KW-0472">Membrane</keyword>
<evidence type="ECO:0000256" key="6">
    <source>
        <dbReference type="ARBA" id="ARBA00022989"/>
    </source>
</evidence>
<evidence type="ECO:0000256" key="4">
    <source>
        <dbReference type="ARBA" id="ARBA00022679"/>
    </source>
</evidence>
<keyword evidence="3" id="KW-0444">Lipid biosynthesis</keyword>
<dbReference type="EMBL" id="CAFBLK010000068">
    <property type="protein sequence ID" value="CAB4863112.1"/>
    <property type="molecule type" value="Genomic_DNA"/>
</dbReference>
<keyword evidence="9" id="KW-0594">Phospholipid biosynthesis</keyword>
<dbReference type="PANTHER" id="PTHR14269">
    <property type="entry name" value="CDP-DIACYLGLYCEROL--GLYCEROL-3-PHOSPHATE 3-PHOSPHATIDYLTRANSFERASE-RELATED"/>
    <property type="match status" value="1"/>
</dbReference>
<evidence type="ECO:0000256" key="1">
    <source>
        <dbReference type="ARBA" id="ARBA00004141"/>
    </source>
</evidence>
<sequence>MPLTSSVPVPSRDAGWRTIPNLISLLRLLCVPIFVWLLLGADKPLSAAILLAILGATDWVDGWIARKYDQGSAIGQVLDPVADRILLITAAVTLLINGSVPLWIGALVLFREAVISVAVVGLAAAGARRIEVQWVGKAGTLGLMFALPGFLLLTFSSGALHAFLLLFTWSATIGGLALSYWAAATYVPLARIALREGRAE</sequence>
<dbReference type="GO" id="GO:0016020">
    <property type="term" value="C:membrane"/>
    <property type="evidence" value="ECO:0007669"/>
    <property type="project" value="UniProtKB-SubCell"/>
</dbReference>
<dbReference type="InterPro" id="IPR050324">
    <property type="entry name" value="CDP-alcohol_PTase-I"/>
</dbReference>
<evidence type="ECO:0000256" key="5">
    <source>
        <dbReference type="ARBA" id="ARBA00022692"/>
    </source>
</evidence>
<evidence type="ECO:0000256" key="8">
    <source>
        <dbReference type="ARBA" id="ARBA00023136"/>
    </source>
</evidence>